<sequence>MPCSHREAVHATQPNAIDLSQLEYNKSKCPIEEGICGLCREILGVEKKIGDAVKQLEDLLSRHQQLKTEINRTHSPIIRDLPVEVLSRIFFLCFSDRVGGKYWEPGYTDVSVQLEIGAVCRSWRQVAWSSPELWTGIVLGRRFTSSFHVCNQYGILKEWIKRSGALPLKVSISENPLDDDEDVDMDDYSVKRNEDGCDCWEMSLLLLGQSSNRWMDVSMTLSRYSFEYMASNFKLNPPSRSLSLTSASDRGWRPPSKGHDILKLWQESTYGPKHVTTYYLVQFRDFSINWQHVRRVYVEGWTVQDCLDLLKVAPQLESSSFNNVSEYAQEPDLIPGEPITCHNSLRRLSFYSSDYAAKFFDHILLPSLDSLVYPVEDGLYSPIEVDDLSLMHFFIRSSFPLTELSVAAHMFTFGGMVGILKLVPSLTCLNVYCAEKIALIDDTRMLMRFFFDKLASTVTLTTAEGSFLPRLETLELQGAWESNFFWSSVANIFGRPSEVGMEGRRPSKFLMLHSHTPSPVKGLSDELVARFISLKEAGVSINYVVRPGWDDEIIPVTWE</sequence>
<dbReference type="Gene3D" id="1.20.1280.50">
    <property type="match status" value="1"/>
</dbReference>
<dbReference type="EMBL" id="JAACJL010000057">
    <property type="protein sequence ID" value="KAF4611613.1"/>
    <property type="molecule type" value="Genomic_DNA"/>
</dbReference>
<dbReference type="InterPro" id="IPR001810">
    <property type="entry name" value="F-box_dom"/>
</dbReference>
<gene>
    <name evidence="2" type="ORF">D9613_004510</name>
</gene>
<evidence type="ECO:0000313" key="3">
    <source>
        <dbReference type="Proteomes" id="UP000521872"/>
    </source>
</evidence>
<evidence type="ECO:0000259" key="1">
    <source>
        <dbReference type="Pfam" id="PF12937"/>
    </source>
</evidence>
<reference evidence="2 3" key="1">
    <citation type="submission" date="2019-12" db="EMBL/GenBank/DDBJ databases">
        <authorList>
            <person name="Floudas D."/>
            <person name="Bentzer J."/>
            <person name="Ahren D."/>
            <person name="Johansson T."/>
            <person name="Persson P."/>
            <person name="Tunlid A."/>
        </authorList>
    </citation>
    <scope>NUCLEOTIDE SEQUENCE [LARGE SCALE GENOMIC DNA]</scope>
    <source>
        <strain evidence="2 3">CBS 102.39</strain>
    </source>
</reference>
<organism evidence="2 3">
    <name type="scientific">Agrocybe pediades</name>
    <dbReference type="NCBI Taxonomy" id="84607"/>
    <lineage>
        <taxon>Eukaryota</taxon>
        <taxon>Fungi</taxon>
        <taxon>Dikarya</taxon>
        <taxon>Basidiomycota</taxon>
        <taxon>Agaricomycotina</taxon>
        <taxon>Agaricomycetes</taxon>
        <taxon>Agaricomycetidae</taxon>
        <taxon>Agaricales</taxon>
        <taxon>Agaricineae</taxon>
        <taxon>Strophariaceae</taxon>
        <taxon>Agrocybe</taxon>
    </lineage>
</organism>
<protein>
    <recommendedName>
        <fullName evidence="1">F-box domain-containing protein</fullName>
    </recommendedName>
</protein>
<dbReference type="AlphaFoldDB" id="A0A8H4QIN0"/>
<feature type="domain" description="F-box" evidence="1">
    <location>
        <begin position="78"/>
        <end position="137"/>
    </location>
</feature>
<accession>A0A8H4QIN0</accession>
<keyword evidence="3" id="KW-1185">Reference proteome</keyword>
<name>A0A8H4QIN0_9AGAR</name>
<comment type="caution">
    <text evidence="2">The sequence shown here is derived from an EMBL/GenBank/DDBJ whole genome shotgun (WGS) entry which is preliminary data.</text>
</comment>
<dbReference type="Pfam" id="PF12937">
    <property type="entry name" value="F-box-like"/>
    <property type="match status" value="1"/>
</dbReference>
<evidence type="ECO:0000313" key="2">
    <source>
        <dbReference type="EMBL" id="KAF4611613.1"/>
    </source>
</evidence>
<dbReference type="Proteomes" id="UP000521872">
    <property type="component" value="Unassembled WGS sequence"/>
</dbReference>
<proteinExistence type="predicted"/>